<evidence type="ECO:0000256" key="1">
    <source>
        <dbReference type="SAM" id="Phobius"/>
    </source>
</evidence>
<dbReference type="EMBL" id="FXUA01000002">
    <property type="protein sequence ID" value="SMP13388.1"/>
    <property type="molecule type" value="Genomic_DNA"/>
</dbReference>
<keyword evidence="1" id="KW-0472">Membrane</keyword>
<evidence type="ECO:0008006" key="4">
    <source>
        <dbReference type="Google" id="ProtNLM"/>
    </source>
</evidence>
<feature type="transmembrane region" description="Helical" evidence="1">
    <location>
        <begin position="44"/>
        <end position="65"/>
    </location>
</feature>
<feature type="transmembrane region" description="Helical" evidence="1">
    <location>
        <begin position="12"/>
        <end position="32"/>
    </location>
</feature>
<evidence type="ECO:0000313" key="3">
    <source>
        <dbReference type="Proteomes" id="UP001157915"/>
    </source>
</evidence>
<accession>A0ABY1NNQ1</accession>
<proteinExistence type="predicted"/>
<evidence type="ECO:0000313" key="2">
    <source>
        <dbReference type="EMBL" id="SMP13388.1"/>
    </source>
</evidence>
<name>A0ABY1NNQ1_9BACT</name>
<dbReference type="RefSeq" id="WP_283412012.1">
    <property type="nucleotide sequence ID" value="NZ_FXUA01000002.1"/>
</dbReference>
<gene>
    <name evidence="2" type="ORF">SAMN06265367_102208</name>
</gene>
<organism evidence="2 3">
    <name type="scientific">Algoriphagus winogradskyi</name>
    <dbReference type="NCBI Taxonomy" id="237017"/>
    <lineage>
        <taxon>Bacteria</taxon>
        <taxon>Pseudomonadati</taxon>
        <taxon>Bacteroidota</taxon>
        <taxon>Cytophagia</taxon>
        <taxon>Cytophagales</taxon>
        <taxon>Cyclobacteriaceae</taxon>
        <taxon>Algoriphagus</taxon>
    </lineage>
</organism>
<protein>
    <recommendedName>
        <fullName evidence="4">DUF5673 domain-containing protein</fullName>
    </recommendedName>
</protein>
<reference evidence="2 3" key="1">
    <citation type="submission" date="2017-05" db="EMBL/GenBank/DDBJ databases">
        <authorList>
            <person name="Varghese N."/>
            <person name="Submissions S."/>
        </authorList>
    </citation>
    <scope>NUCLEOTIDE SEQUENCE [LARGE SCALE GENOMIC DNA]</scope>
    <source>
        <strain evidence="2 3">DSM 15360</strain>
    </source>
</reference>
<dbReference type="Proteomes" id="UP001157915">
    <property type="component" value="Unassembled WGS sequence"/>
</dbReference>
<keyword evidence="1" id="KW-1133">Transmembrane helix</keyword>
<sequence length="156" mass="17559">MESNHSYHLLFKYVLLGAGLVIISVPLLSLLFPNLVEINGKTGAMSPISSSLFGIIGVILIVLFLSIKDKFAVVKIGNQTITIKQNGKVYTFQWMEIESVTQFQFVFPPLYKLTIKDNEKTVWFNTEPTYTSIGGYTTDNSEMGNLIKKMKRELSL</sequence>
<keyword evidence="3" id="KW-1185">Reference proteome</keyword>
<comment type="caution">
    <text evidence="2">The sequence shown here is derived from an EMBL/GenBank/DDBJ whole genome shotgun (WGS) entry which is preliminary data.</text>
</comment>
<keyword evidence="1" id="KW-0812">Transmembrane</keyword>